<evidence type="ECO:0000313" key="1">
    <source>
        <dbReference type="EMBL" id="DBA35493.1"/>
    </source>
</evidence>
<gene>
    <name evidence="1" type="ORF">vir249_00048</name>
</gene>
<evidence type="ECO:0000313" key="2">
    <source>
        <dbReference type="Proteomes" id="UP001303695"/>
    </source>
</evidence>
<proteinExistence type="predicted"/>
<name>A0AA86Y5G7_9CAUD</name>
<keyword evidence="2" id="KW-1185">Reference proteome</keyword>
<dbReference type="Proteomes" id="UP001303695">
    <property type="component" value="Segment"/>
</dbReference>
<organism evidence="1 2">
    <name type="scientific">Caudoviricetes sp. vir249</name>
    <dbReference type="NCBI Taxonomy" id="3068355"/>
    <lineage>
        <taxon>Viruses</taxon>
        <taxon>Duplodnaviria</taxon>
        <taxon>Heunggongvirae</taxon>
        <taxon>Uroviricota</taxon>
        <taxon>Caudoviricetes</taxon>
    </lineage>
</organism>
<dbReference type="RefSeq" id="YP_013605273.1">
    <property type="nucleotide sequence ID" value="NC_133254.1"/>
</dbReference>
<accession>A0AA86Y5G7</accession>
<protein>
    <submittedName>
        <fullName evidence="1">Uncharacterized protein</fullName>
    </submittedName>
</protein>
<dbReference type="EMBL" id="BK063678">
    <property type="protein sequence ID" value="DBA35493.1"/>
    <property type="molecule type" value="Genomic_DNA"/>
</dbReference>
<reference evidence="1 2" key="1">
    <citation type="journal article" date="2023" name="Nat. Microbiol.">
        <title>A compendium of viruses from methanogenic archaea reveals their diversity and adaptations to the gut environment.</title>
        <authorList>
            <person name="Medvedeva S."/>
            <person name="Borrel G."/>
            <person name="Krupovic M."/>
            <person name="Gribaldo S."/>
        </authorList>
    </citation>
    <scope>NUCLEOTIDE SEQUENCE [LARGE SCALE GENOMIC DNA]</scope>
</reference>
<sequence length="57" mass="6875">MNQLNEEIRVIQTQISYLEDKLYHSKNLMSGEQIRSTTDKIIELRQELKVRLKQIEE</sequence>
<dbReference type="GeneID" id="300198860"/>